<dbReference type="Pfam" id="PF00042">
    <property type="entry name" value="Globin"/>
    <property type="match status" value="1"/>
</dbReference>
<evidence type="ECO:0000256" key="11">
    <source>
        <dbReference type="ARBA" id="ARBA00044498"/>
    </source>
</evidence>
<comment type="catalytic activity">
    <reaction evidence="14">
        <text>H2O2 + AH2 = A + 2 H2O</text>
        <dbReference type="Rhea" id="RHEA:30275"/>
        <dbReference type="ChEBI" id="CHEBI:13193"/>
        <dbReference type="ChEBI" id="CHEBI:15377"/>
        <dbReference type="ChEBI" id="CHEBI:16240"/>
        <dbReference type="ChEBI" id="CHEBI:17499"/>
    </reaction>
</comment>
<keyword evidence="6 15" id="KW-0561">Oxygen transport</keyword>
<name>A0A672QZ13_SINGR</name>
<evidence type="ECO:0000256" key="5">
    <source>
        <dbReference type="ARBA" id="ARBA00022617"/>
    </source>
</evidence>
<dbReference type="OrthoDB" id="6344802at2759"/>
<evidence type="ECO:0000256" key="12">
    <source>
        <dbReference type="ARBA" id="ARBA00044514"/>
    </source>
</evidence>
<dbReference type="GO" id="GO:0070062">
    <property type="term" value="C:extracellular exosome"/>
    <property type="evidence" value="ECO:0007669"/>
    <property type="project" value="TreeGrafter"/>
</dbReference>
<organism evidence="18 19">
    <name type="scientific">Sinocyclocheilus grahami</name>
    <name type="common">Dianchi golden-line fish</name>
    <name type="synonym">Barbus grahami</name>
    <dbReference type="NCBI Taxonomy" id="75366"/>
    <lineage>
        <taxon>Eukaryota</taxon>
        <taxon>Metazoa</taxon>
        <taxon>Chordata</taxon>
        <taxon>Craniata</taxon>
        <taxon>Vertebrata</taxon>
        <taxon>Euteleostomi</taxon>
        <taxon>Actinopterygii</taxon>
        <taxon>Neopterygii</taxon>
        <taxon>Teleostei</taxon>
        <taxon>Ostariophysi</taxon>
        <taxon>Cypriniformes</taxon>
        <taxon>Cyprinidae</taxon>
        <taxon>Cyprininae</taxon>
        <taxon>Sinocyclocheilus</taxon>
    </lineage>
</organism>
<dbReference type="RefSeq" id="XP_016139700.1">
    <property type="nucleotide sequence ID" value="XM_016284214.1"/>
</dbReference>
<comment type="similarity">
    <text evidence="1 15">Belongs to the globin family.</text>
</comment>
<evidence type="ECO:0000313" key="18">
    <source>
        <dbReference type="Ensembl" id="ENSSGRP00000081601.1"/>
    </source>
</evidence>
<proteinExistence type="inferred from homology"/>
<comment type="subcellular location">
    <subcellularLocation>
        <location evidence="11">Cytoplasm</location>
        <location evidence="11">Sarcoplasm</location>
    </subcellularLocation>
</comment>
<dbReference type="GO" id="GO:0046872">
    <property type="term" value="F:metal ion binding"/>
    <property type="evidence" value="ECO:0007669"/>
    <property type="project" value="UniProtKB-KW"/>
</dbReference>
<evidence type="ECO:0000256" key="9">
    <source>
        <dbReference type="ARBA" id="ARBA00023004"/>
    </source>
</evidence>
<dbReference type="PRINTS" id="PR00613">
    <property type="entry name" value="MYOGLOBIN"/>
</dbReference>
<evidence type="ECO:0000313" key="19">
    <source>
        <dbReference type="Proteomes" id="UP000472262"/>
    </source>
</evidence>
<reference evidence="18" key="1">
    <citation type="submission" date="2025-08" db="UniProtKB">
        <authorList>
            <consortium name="Ensembl"/>
        </authorList>
    </citation>
    <scope>IDENTIFICATION</scope>
</reference>
<evidence type="ECO:0000256" key="13">
    <source>
        <dbReference type="ARBA" id="ARBA00048118"/>
    </source>
</evidence>
<evidence type="ECO:0000256" key="2">
    <source>
        <dbReference type="ARBA" id="ARBA00019044"/>
    </source>
</evidence>
<keyword evidence="9 16" id="KW-0408">Iron</keyword>
<dbReference type="Gene3D" id="1.10.490.10">
    <property type="entry name" value="Globins"/>
    <property type="match status" value="1"/>
</dbReference>
<dbReference type="Proteomes" id="UP000472262">
    <property type="component" value="Unassembled WGS sequence"/>
</dbReference>
<dbReference type="InterPro" id="IPR012292">
    <property type="entry name" value="Globin/Proto"/>
</dbReference>
<dbReference type="InParanoid" id="A0A672QZ13"/>
<evidence type="ECO:0000256" key="14">
    <source>
        <dbReference type="ARBA" id="ARBA00049931"/>
    </source>
</evidence>
<evidence type="ECO:0000256" key="4">
    <source>
        <dbReference type="ARBA" id="ARBA00022490"/>
    </source>
</evidence>
<accession>A0A672QZ13</accession>
<protein>
    <recommendedName>
        <fullName evidence="2 16">Myoglobin</fullName>
    </recommendedName>
</protein>
<reference evidence="18" key="2">
    <citation type="submission" date="2025-09" db="UniProtKB">
        <authorList>
            <consortium name="Ensembl"/>
        </authorList>
    </citation>
    <scope>IDENTIFICATION</scope>
</reference>
<evidence type="ECO:0000256" key="10">
    <source>
        <dbReference type="ARBA" id="ARBA00023179"/>
    </source>
</evidence>
<dbReference type="PANTHER" id="PTHR47132">
    <property type="entry name" value="MYOGLOBIN"/>
    <property type="match status" value="1"/>
</dbReference>
<dbReference type="InterPro" id="IPR009050">
    <property type="entry name" value="Globin-like_sf"/>
</dbReference>
<keyword evidence="4" id="KW-0963">Cytoplasm</keyword>
<keyword evidence="5 15" id="KW-0349">Heme</keyword>
<evidence type="ECO:0000256" key="3">
    <source>
        <dbReference type="ARBA" id="ARBA00022448"/>
    </source>
</evidence>
<evidence type="ECO:0000256" key="16">
    <source>
        <dbReference type="RuleBase" id="RU251113"/>
    </source>
</evidence>
<dbReference type="GO" id="GO:0019825">
    <property type="term" value="F:oxygen binding"/>
    <property type="evidence" value="ECO:0007669"/>
    <property type="project" value="UniProtKB-UniRule"/>
</dbReference>
<dbReference type="OMA" id="DNTHKID"/>
<evidence type="ECO:0000256" key="1">
    <source>
        <dbReference type="ARBA" id="ARBA00008705"/>
    </source>
</evidence>
<comment type="catalytic activity">
    <reaction evidence="13">
        <text>Fe(III)-heme b-[protein] + nitric oxide + H2O = Fe(II)-heme b-[protein] + nitrite + 2 H(+)</text>
        <dbReference type="Rhea" id="RHEA:77711"/>
        <dbReference type="Rhea" id="RHEA-COMP:18975"/>
        <dbReference type="Rhea" id="RHEA-COMP:18976"/>
        <dbReference type="ChEBI" id="CHEBI:15377"/>
        <dbReference type="ChEBI" id="CHEBI:15378"/>
        <dbReference type="ChEBI" id="CHEBI:16301"/>
        <dbReference type="ChEBI" id="CHEBI:16480"/>
        <dbReference type="ChEBI" id="CHEBI:55376"/>
        <dbReference type="ChEBI" id="CHEBI:60344"/>
    </reaction>
    <physiologicalReaction direction="right-to-left" evidence="13">
        <dbReference type="Rhea" id="RHEA:77713"/>
    </physiologicalReaction>
</comment>
<evidence type="ECO:0000259" key="17">
    <source>
        <dbReference type="PROSITE" id="PS01033"/>
    </source>
</evidence>
<feature type="domain" description="Globin" evidence="17">
    <location>
        <begin position="1"/>
        <end position="144"/>
    </location>
</feature>
<evidence type="ECO:0000256" key="8">
    <source>
        <dbReference type="ARBA" id="ARBA00023002"/>
    </source>
</evidence>
<dbReference type="AlphaFoldDB" id="A0A672QZ13"/>
<dbReference type="GO" id="GO:0020037">
    <property type="term" value="F:heme binding"/>
    <property type="evidence" value="ECO:0007669"/>
    <property type="project" value="UniProtKB-UniRule"/>
</dbReference>
<dbReference type="PANTHER" id="PTHR47132:SF1">
    <property type="entry name" value="MYOGLOBIN"/>
    <property type="match status" value="1"/>
</dbReference>
<sequence length="154" mass="17409">MMAAHNQIMADYKVVLNCWEDVKGDYAGYGGKVLTRLFKEYPHTRKFFPKIKSIPMSDLEGNVAVGAQGAIVLRKLGKLLEAKGDHATIRKLLDTSQDNTHKIDLSSFRLITEVLVEVLVEKVKRRALETVMKHLIDVIALYYKEIGFDDLTTS</sequence>
<keyword evidence="3 15" id="KW-0813">Transport</keyword>
<gene>
    <name evidence="18" type="primary">LOC107594253</name>
</gene>
<dbReference type="GO" id="GO:0016491">
    <property type="term" value="F:oxidoreductase activity"/>
    <property type="evidence" value="ECO:0007669"/>
    <property type="project" value="UniProtKB-KW"/>
</dbReference>
<dbReference type="GO" id="GO:0005344">
    <property type="term" value="F:oxygen carrier activity"/>
    <property type="evidence" value="ECO:0007669"/>
    <property type="project" value="UniProtKB-UniRule"/>
</dbReference>
<dbReference type="PROSITE" id="PS01033">
    <property type="entry name" value="GLOBIN"/>
    <property type="match status" value="1"/>
</dbReference>
<dbReference type="InterPro" id="IPR002335">
    <property type="entry name" value="Myoglobin"/>
</dbReference>
<evidence type="ECO:0000256" key="15">
    <source>
        <dbReference type="RuleBase" id="RU000356"/>
    </source>
</evidence>
<dbReference type="InterPro" id="IPR000971">
    <property type="entry name" value="Globin"/>
</dbReference>
<dbReference type="KEGG" id="sgh:107594253"/>
<dbReference type="SUPFAM" id="SSF46458">
    <property type="entry name" value="Globin-like"/>
    <property type="match status" value="1"/>
</dbReference>
<keyword evidence="19" id="KW-1185">Reference proteome</keyword>
<keyword evidence="7 16" id="KW-0479">Metal-binding</keyword>
<keyword evidence="8" id="KW-0560">Oxidoreductase</keyword>
<keyword evidence="10 16" id="KW-0514">Muscle protein</keyword>
<comment type="subunit">
    <text evidence="12">Monomeric.</text>
</comment>
<evidence type="ECO:0000256" key="6">
    <source>
        <dbReference type="ARBA" id="ARBA00022621"/>
    </source>
</evidence>
<evidence type="ECO:0000256" key="7">
    <source>
        <dbReference type="ARBA" id="ARBA00022723"/>
    </source>
</evidence>
<dbReference type="GeneID" id="107594253"/>
<dbReference type="Ensembl" id="ENSSGRT00000086884.1">
    <property type="protein sequence ID" value="ENSSGRP00000081601.1"/>
    <property type="gene ID" value="ENSSGRG00000041283.1"/>
</dbReference>
<comment type="function">
    <text evidence="16">Monomeric heme protein which primary function is to store oxygen and facilitate its diffusion within muscle tissues. Reversibly binds oxygen through a pentacoordinated heme iron and enables its timely and efficient release as needed during periods of heightened demand. Depending on the oxidative conditions of tissues and cells, and in addition to its ability to bind oxygen, it also has a nitrite reductase activity whereby it regulates the production of bioactive nitric oxide. Under stress conditions, like hypoxia and anoxia, it also protects cells against reactive oxygen species thanks to its pseudoperoxidase activity.</text>
</comment>
<dbReference type="GO" id="GO:0016528">
    <property type="term" value="C:sarcoplasm"/>
    <property type="evidence" value="ECO:0007669"/>
    <property type="project" value="UniProtKB-SubCell"/>
</dbReference>